<feature type="transmembrane region" description="Helical" evidence="1">
    <location>
        <begin position="12"/>
        <end position="32"/>
    </location>
</feature>
<dbReference type="EMBL" id="PIPS01000003">
    <property type="protein sequence ID" value="RUO42586.1"/>
    <property type="molecule type" value="Genomic_DNA"/>
</dbReference>
<comment type="caution">
    <text evidence="2">The sequence shown here is derived from an EMBL/GenBank/DDBJ whole genome shotgun (WGS) entry which is preliminary data.</text>
</comment>
<keyword evidence="1" id="KW-0472">Membrane</keyword>
<evidence type="ECO:0000313" key="3">
    <source>
        <dbReference type="Proteomes" id="UP000286680"/>
    </source>
</evidence>
<keyword evidence="1" id="KW-0812">Transmembrane</keyword>
<name>A0AA94EEU8_9GAMM</name>
<protein>
    <submittedName>
        <fullName evidence="2">Uncharacterized protein</fullName>
    </submittedName>
</protein>
<organism evidence="2 3">
    <name type="scientific">Idiomarina aquatica</name>
    <dbReference type="NCBI Taxonomy" id="1327752"/>
    <lineage>
        <taxon>Bacteria</taxon>
        <taxon>Pseudomonadati</taxon>
        <taxon>Pseudomonadota</taxon>
        <taxon>Gammaproteobacteria</taxon>
        <taxon>Alteromonadales</taxon>
        <taxon>Idiomarinaceae</taxon>
        <taxon>Idiomarina</taxon>
    </lineage>
</organism>
<proteinExistence type="predicted"/>
<dbReference type="AlphaFoldDB" id="A0AA94EEU8"/>
<feature type="transmembrane region" description="Helical" evidence="1">
    <location>
        <begin position="44"/>
        <end position="67"/>
    </location>
</feature>
<evidence type="ECO:0000256" key="1">
    <source>
        <dbReference type="SAM" id="Phobius"/>
    </source>
</evidence>
<gene>
    <name evidence="2" type="ORF">CWE23_10930</name>
</gene>
<accession>A0AA94EEU8</accession>
<reference evidence="3" key="1">
    <citation type="journal article" date="2018" name="Front. Microbiol.">
        <title>Genome-Based Analysis Reveals the Taxonomy and Diversity of the Family Idiomarinaceae.</title>
        <authorList>
            <person name="Liu Y."/>
            <person name="Lai Q."/>
            <person name="Shao Z."/>
        </authorList>
    </citation>
    <scope>NUCLEOTIDE SEQUENCE [LARGE SCALE GENOMIC DNA]</scope>
    <source>
        <strain evidence="3">SN-14</strain>
    </source>
</reference>
<sequence length="77" mass="9022">MLKRIYEHIKIPLLIVLVLLPSMLLALGMYWLVSELLLGDDDFWSWSTMGWTTLIFFGFWLLVALFNSDKILFGAKR</sequence>
<dbReference type="RefSeq" id="WP_126820257.1">
    <property type="nucleotide sequence ID" value="NZ_PIPS01000003.1"/>
</dbReference>
<evidence type="ECO:0000313" key="2">
    <source>
        <dbReference type="EMBL" id="RUO42586.1"/>
    </source>
</evidence>
<keyword evidence="1" id="KW-1133">Transmembrane helix</keyword>
<dbReference type="Proteomes" id="UP000286680">
    <property type="component" value="Unassembled WGS sequence"/>
</dbReference>
<keyword evidence="3" id="KW-1185">Reference proteome</keyword>